<name>A0A9N9CLP7_9GLOM</name>
<evidence type="ECO:0000313" key="1">
    <source>
        <dbReference type="EMBL" id="CAG8606369.1"/>
    </source>
</evidence>
<protein>
    <submittedName>
        <fullName evidence="1">5867_t:CDS:1</fullName>
    </submittedName>
</protein>
<dbReference type="Proteomes" id="UP000789570">
    <property type="component" value="Unassembled WGS sequence"/>
</dbReference>
<keyword evidence="2" id="KW-1185">Reference proteome</keyword>
<dbReference type="AlphaFoldDB" id="A0A9N9CLP7"/>
<sequence length="109" mass="11615">MRSKLNPAAYPCGSKFCETPSNNSASGIFITYIERLATLQGGKLLLLLLGSVCQTPIKLPEETSMFGVRTTGLDLCEVHSTIIVGYGVPTSFAIDTAGLPCICLRQCLS</sequence>
<proteinExistence type="predicted"/>
<organism evidence="1 2">
    <name type="scientific">Funneliformis caledonium</name>
    <dbReference type="NCBI Taxonomy" id="1117310"/>
    <lineage>
        <taxon>Eukaryota</taxon>
        <taxon>Fungi</taxon>
        <taxon>Fungi incertae sedis</taxon>
        <taxon>Mucoromycota</taxon>
        <taxon>Glomeromycotina</taxon>
        <taxon>Glomeromycetes</taxon>
        <taxon>Glomerales</taxon>
        <taxon>Glomeraceae</taxon>
        <taxon>Funneliformis</taxon>
    </lineage>
</organism>
<gene>
    <name evidence="1" type="ORF">FCALED_LOCUS8844</name>
</gene>
<reference evidence="1" key="1">
    <citation type="submission" date="2021-06" db="EMBL/GenBank/DDBJ databases">
        <authorList>
            <person name="Kallberg Y."/>
            <person name="Tangrot J."/>
            <person name="Rosling A."/>
        </authorList>
    </citation>
    <scope>NUCLEOTIDE SEQUENCE</scope>
    <source>
        <strain evidence="1">UK204</strain>
    </source>
</reference>
<evidence type="ECO:0000313" key="2">
    <source>
        <dbReference type="Proteomes" id="UP000789570"/>
    </source>
</evidence>
<accession>A0A9N9CLP7</accession>
<comment type="caution">
    <text evidence="1">The sequence shown here is derived from an EMBL/GenBank/DDBJ whole genome shotgun (WGS) entry which is preliminary data.</text>
</comment>
<dbReference type="EMBL" id="CAJVPQ010002721">
    <property type="protein sequence ID" value="CAG8606369.1"/>
    <property type="molecule type" value="Genomic_DNA"/>
</dbReference>